<feature type="compositionally biased region" description="Basic residues" evidence="1">
    <location>
        <begin position="1"/>
        <end position="14"/>
    </location>
</feature>
<dbReference type="Proteomes" id="UP000735302">
    <property type="component" value="Unassembled WGS sequence"/>
</dbReference>
<comment type="caution">
    <text evidence="2">The sequence shown here is derived from an EMBL/GenBank/DDBJ whole genome shotgun (WGS) entry which is preliminary data.</text>
</comment>
<sequence>MRNRTVVFKGKRRERREGVKTEERRGRGAEGKDRTEERKRKEGEEVKERKQVKCEDEEERQMR</sequence>
<accession>A0AAV4AM65</accession>
<reference evidence="2 3" key="1">
    <citation type="journal article" date="2021" name="Elife">
        <title>Chloroplast acquisition without the gene transfer in kleptoplastic sea slugs, Plakobranchus ocellatus.</title>
        <authorList>
            <person name="Maeda T."/>
            <person name="Takahashi S."/>
            <person name="Yoshida T."/>
            <person name="Shimamura S."/>
            <person name="Takaki Y."/>
            <person name="Nagai Y."/>
            <person name="Toyoda A."/>
            <person name="Suzuki Y."/>
            <person name="Arimoto A."/>
            <person name="Ishii H."/>
            <person name="Satoh N."/>
            <person name="Nishiyama T."/>
            <person name="Hasebe M."/>
            <person name="Maruyama T."/>
            <person name="Minagawa J."/>
            <person name="Obokata J."/>
            <person name="Shigenobu S."/>
        </authorList>
    </citation>
    <scope>NUCLEOTIDE SEQUENCE [LARGE SCALE GENOMIC DNA]</scope>
</reference>
<dbReference type="EMBL" id="BLXT01003952">
    <property type="protein sequence ID" value="GFO08362.1"/>
    <property type="molecule type" value="Genomic_DNA"/>
</dbReference>
<protein>
    <submittedName>
        <fullName evidence="2">Uncharacterized protein</fullName>
    </submittedName>
</protein>
<feature type="region of interest" description="Disordered" evidence="1">
    <location>
        <begin position="1"/>
        <end position="63"/>
    </location>
</feature>
<evidence type="ECO:0000313" key="3">
    <source>
        <dbReference type="Proteomes" id="UP000735302"/>
    </source>
</evidence>
<evidence type="ECO:0000313" key="2">
    <source>
        <dbReference type="EMBL" id="GFO08362.1"/>
    </source>
</evidence>
<dbReference type="AlphaFoldDB" id="A0AAV4AM65"/>
<proteinExistence type="predicted"/>
<name>A0AAV4AM65_9GAST</name>
<keyword evidence="3" id="KW-1185">Reference proteome</keyword>
<evidence type="ECO:0000256" key="1">
    <source>
        <dbReference type="SAM" id="MobiDB-lite"/>
    </source>
</evidence>
<organism evidence="2 3">
    <name type="scientific">Plakobranchus ocellatus</name>
    <dbReference type="NCBI Taxonomy" id="259542"/>
    <lineage>
        <taxon>Eukaryota</taxon>
        <taxon>Metazoa</taxon>
        <taxon>Spiralia</taxon>
        <taxon>Lophotrochozoa</taxon>
        <taxon>Mollusca</taxon>
        <taxon>Gastropoda</taxon>
        <taxon>Heterobranchia</taxon>
        <taxon>Euthyneura</taxon>
        <taxon>Panpulmonata</taxon>
        <taxon>Sacoglossa</taxon>
        <taxon>Placobranchoidea</taxon>
        <taxon>Plakobranchidae</taxon>
        <taxon>Plakobranchus</taxon>
    </lineage>
</organism>
<feature type="compositionally biased region" description="Basic and acidic residues" evidence="1">
    <location>
        <begin position="15"/>
        <end position="63"/>
    </location>
</feature>
<feature type="non-terminal residue" evidence="2">
    <location>
        <position position="63"/>
    </location>
</feature>
<gene>
    <name evidence="2" type="ORF">PoB_003486700</name>
</gene>